<keyword evidence="2" id="KW-1185">Reference proteome</keyword>
<dbReference type="GeneID" id="116663376"/>
<dbReference type="Proteomes" id="UP000694856">
    <property type="component" value="Chromosome 4"/>
</dbReference>
<evidence type="ECO:0000313" key="2">
    <source>
        <dbReference type="Proteomes" id="UP000694856"/>
    </source>
</evidence>
<evidence type="ECO:0000256" key="1">
    <source>
        <dbReference type="SAM" id="MobiDB-lite"/>
    </source>
</evidence>
<proteinExistence type="predicted"/>
<feature type="compositionally biased region" description="Polar residues" evidence="1">
    <location>
        <begin position="498"/>
        <end position="510"/>
    </location>
</feature>
<reference evidence="3" key="1">
    <citation type="submission" date="2025-08" db="UniProtKB">
        <authorList>
            <consortium name="RefSeq"/>
        </authorList>
    </citation>
    <scope>IDENTIFICATION</scope>
    <source>
        <tissue evidence="3">Ear skin</tissue>
    </source>
</reference>
<feature type="compositionally biased region" description="Low complexity" evidence="1">
    <location>
        <begin position="64"/>
        <end position="74"/>
    </location>
</feature>
<feature type="non-terminal residue" evidence="3">
    <location>
        <position position="1"/>
    </location>
</feature>
<feature type="compositionally biased region" description="Polar residues" evidence="1">
    <location>
        <begin position="103"/>
        <end position="117"/>
    </location>
</feature>
<name>A0A8B8SYW3_CAMFR</name>
<feature type="region of interest" description="Disordered" evidence="1">
    <location>
        <begin position="153"/>
        <end position="231"/>
    </location>
</feature>
<protein>
    <submittedName>
        <fullName evidence="3">Rho GTPase-activating protein 33</fullName>
    </submittedName>
</protein>
<dbReference type="AlphaFoldDB" id="A0A8B8SYW3"/>
<feature type="region of interest" description="Disordered" evidence="1">
    <location>
        <begin position="42"/>
        <end position="123"/>
    </location>
</feature>
<dbReference type="KEGG" id="cfr:116663376"/>
<feature type="region of interest" description="Disordered" evidence="1">
    <location>
        <begin position="481"/>
        <end position="516"/>
    </location>
</feature>
<organism evidence="2 3">
    <name type="scientific">Camelus ferus</name>
    <name type="common">Wild bactrian camel</name>
    <name type="synonym">Camelus bactrianus ferus</name>
    <dbReference type="NCBI Taxonomy" id="419612"/>
    <lineage>
        <taxon>Eukaryota</taxon>
        <taxon>Metazoa</taxon>
        <taxon>Chordata</taxon>
        <taxon>Craniata</taxon>
        <taxon>Vertebrata</taxon>
        <taxon>Euteleostomi</taxon>
        <taxon>Mammalia</taxon>
        <taxon>Eutheria</taxon>
        <taxon>Laurasiatheria</taxon>
        <taxon>Artiodactyla</taxon>
        <taxon>Tylopoda</taxon>
        <taxon>Camelidae</taxon>
        <taxon>Camelus</taxon>
    </lineage>
</organism>
<dbReference type="RefSeq" id="XP_032335034.1">
    <property type="nucleotide sequence ID" value="XM_032479143.1"/>
</dbReference>
<gene>
    <name evidence="3" type="primary">LOC116663376</name>
</gene>
<evidence type="ECO:0000313" key="3">
    <source>
        <dbReference type="RefSeq" id="XP_032335034.1"/>
    </source>
</evidence>
<sequence>PGRDWRAVGPILSAGSYTVAGGAAPAGLLRADWLLPLLHAPSPRSGSQLSEASREVWDLESLQEPGPGVEPVPGHSSLAGGSSSPEPSLYPAPFLGPGEGQEDSGTNRSLTSGSNTGKTKRKFPEAACTALPPQTSSSGDLCSSLSFLSGTSASEGGDFGRGRETGPLQVLAGHPEEPWGVDPSPSADRKPLEASPEPDPRSPQAPPGDPSGLAAPRAESQAPRFVGSRAPPALEEVCPPVAGGVLPEVLSPTDEVLSYGSATLPPSTHRDTCLPPLPPNVLAEREADPAHPHSEGFPSLPEDTWSPWGALGAPGEDASILTGELPSLSEEGLPAALSLGPQESGLCLGVAGQGRNCGDELGESSSIGGHQAMGGQWAEPVGWLGSPLCGGAGDTPVGLPRLSVQPPTLSSVGCVTGESLPTLLAAGDTGLYGSRLGHPAPTLGSGPCTDTPGMERAEVVDLVSTQLTRRILCDSLAVLSEPAPPGSLGTEEPAGASRVTQSHTAATGQSWGRRDS</sequence>
<accession>A0A8B8SYW3</accession>